<evidence type="ECO:0000256" key="1">
    <source>
        <dbReference type="SAM" id="MobiDB-lite"/>
    </source>
</evidence>
<accession>A0A2T0U3P3</accession>
<sequence length="265" mass="30060">MQSFGQSEDPPLGHSIGAVQVRPAPVGRVTDWTFRPQGSDPIRWDWSLGPPDVHGLVPIRNPRSTEKSRHIPVQAHCFVTGTTLKLESGLEYDLLLMLERDPTAAWFVPQPTRLGVRLPNRRRTIHTPDLLMLDTAGRVTIWNVRSADRQDEKFRIQSDATAAACREVGWDYKVFPGHSRAQKFNLRWLAAYRHDRPWYEAARPELVEMCAEGATTNDVIEADRGSGHLVSAMWHYAWRGHLIIDIDHWIGRTAPIAWAHGASDE</sequence>
<dbReference type="NCBIfam" id="NF033179">
    <property type="entry name" value="TnsA_like_Actin"/>
    <property type="match status" value="1"/>
</dbReference>
<dbReference type="OrthoDB" id="3403133at2"/>
<dbReference type="InterPro" id="IPR048000">
    <property type="entry name" value="TnsA-like"/>
</dbReference>
<evidence type="ECO:0008006" key="4">
    <source>
        <dbReference type="Google" id="ProtNLM"/>
    </source>
</evidence>
<dbReference type="AlphaFoldDB" id="A0A2T0U3P3"/>
<evidence type="ECO:0000313" key="2">
    <source>
        <dbReference type="EMBL" id="PRY52520.1"/>
    </source>
</evidence>
<reference evidence="2 3" key="1">
    <citation type="submission" date="2018-03" db="EMBL/GenBank/DDBJ databases">
        <title>Genomic Encyclopedia of Archaeal and Bacterial Type Strains, Phase II (KMG-II): from individual species to whole genera.</title>
        <authorList>
            <person name="Goeker M."/>
        </authorList>
    </citation>
    <scope>NUCLEOTIDE SEQUENCE [LARGE SCALE GENOMIC DNA]</scope>
    <source>
        <strain evidence="2 3">ATCC BAA-1496</strain>
    </source>
</reference>
<dbReference type="EMBL" id="PVTI01000032">
    <property type="protein sequence ID" value="PRY52520.1"/>
    <property type="molecule type" value="Genomic_DNA"/>
</dbReference>
<keyword evidence="3" id="KW-1185">Reference proteome</keyword>
<dbReference type="Proteomes" id="UP000237822">
    <property type="component" value="Unassembled WGS sequence"/>
</dbReference>
<protein>
    <recommendedName>
        <fullName evidence="4">TnsA endonuclease-like protein</fullName>
    </recommendedName>
</protein>
<organism evidence="2 3">
    <name type="scientific">Knoellia remsis</name>
    <dbReference type="NCBI Taxonomy" id="407159"/>
    <lineage>
        <taxon>Bacteria</taxon>
        <taxon>Bacillati</taxon>
        <taxon>Actinomycetota</taxon>
        <taxon>Actinomycetes</taxon>
        <taxon>Micrococcales</taxon>
        <taxon>Intrasporangiaceae</taxon>
        <taxon>Knoellia</taxon>
    </lineage>
</organism>
<evidence type="ECO:0000313" key="3">
    <source>
        <dbReference type="Proteomes" id="UP000237822"/>
    </source>
</evidence>
<comment type="caution">
    <text evidence="2">The sequence shown here is derived from an EMBL/GenBank/DDBJ whole genome shotgun (WGS) entry which is preliminary data.</text>
</comment>
<proteinExistence type="predicted"/>
<gene>
    <name evidence="2" type="ORF">BCF74_13214</name>
</gene>
<name>A0A2T0U3P3_9MICO</name>
<feature type="region of interest" description="Disordered" evidence="1">
    <location>
        <begin position="1"/>
        <end position="20"/>
    </location>
</feature>